<evidence type="ECO:0000259" key="1">
    <source>
        <dbReference type="PROSITE" id="PS51819"/>
    </source>
</evidence>
<sequence>MPAGGEDRARSFFASILEMAELEKPDSLAASGCWFESAGVQIHVGADPDFVPAGKAHPALRVTGLDDLAALLAAKGYPVDWDDRLPGIRRCFTRDPFGNRIELMEAAG</sequence>
<dbReference type="Proteomes" id="UP000198462">
    <property type="component" value="Unassembled WGS sequence"/>
</dbReference>
<evidence type="ECO:0000313" key="2">
    <source>
        <dbReference type="EMBL" id="OWV32208.1"/>
    </source>
</evidence>
<reference evidence="3" key="1">
    <citation type="submission" date="2017-05" db="EMBL/GenBank/DDBJ databases">
        <authorList>
            <person name="Lin X."/>
        </authorList>
    </citation>
    <scope>NUCLEOTIDE SEQUENCE [LARGE SCALE GENOMIC DNA]</scope>
    <source>
        <strain evidence="3">JLT2012</strain>
    </source>
</reference>
<feature type="domain" description="VOC" evidence="1">
    <location>
        <begin position="1"/>
        <end position="106"/>
    </location>
</feature>
<dbReference type="PANTHER" id="PTHR39175:SF1">
    <property type="entry name" value="FAMILY PROTEIN, PUTATIVE (AFU_ORTHOLOGUE AFUA_3G15060)-RELATED"/>
    <property type="match status" value="1"/>
</dbReference>
<name>A0A219B305_9SPHN</name>
<dbReference type="SUPFAM" id="SSF54593">
    <property type="entry name" value="Glyoxalase/Bleomycin resistance protein/Dihydroxybiphenyl dioxygenase"/>
    <property type="match status" value="1"/>
</dbReference>
<dbReference type="InterPro" id="IPR037523">
    <property type="entry name" value="VOC_core"/>
</dbReference>
<dbReference type="EMBL" id="NFZT01000001">
    <property type="protein sequence ID" value="OWV32208.1"/>
    <property type="molecule type" value="Genomic_DNA"/>
</dbReference>
<gene>
    <name evidence="2" type="ORF">B5C34_01240</name>
</gene>
<dbReference type="Gene3D" id="3.10.180.10">
    <property type="entry name" value="2,3-Dihydroxybiphenyl 1,2-Dioxygenase, domain 1"/>
    <property type="match status" value="1"/>
</dbReference>
<proteinExistence type="predicted"/>
<comment type="caution">
    <text evidence="2">The sequence shown here is derived from an EMBL/GenBank/DDBJ whole genome shotgun (WGS) entry which is preliminary data.</text>
</comment>
<protein>
    <submittedName>
        <fullName evidence="2">Glyoxalase</fullName>
    </submittedName>
</protein>
<dbReference type="InterPro" id="IPR029068">
    <property type="entry name" value="Glyas_Bleomycin-R_OHBP_Dase"/>
</dbReference>
<organism evidence="2 3">
    <name type="scientific">Pacificimonas flava</name>
    <dbReference type="NCBI Taxonomy" id="1234595"/>
    <lineage>
        <taxon>Bacteria</taxon>
        <taxon>Pseudomonadati</taxon>
        <taxon>Pseudomonadota</taxon>
        <taxon>Alphaproteobacteria</taxon>
        <taxon>Sphingomonadales</taxon>
        <taxon>Sphingosinicellaceae</taxon>
        <taxon>Pacificimonas</taxon>
    </lineage>
</organism>
<dbReference type="OrthoDB" id="9813630at2"/>
<dbReference type="PANTHER" id="PTHR39175">
    <property type="entry name" value="FAMILY PROTEIN, PUTATIVE (AFU_ORTHOLOGUE AFUA_3G15060)-RELATED"/>
    <property type="match status" value="1"/>
</dbReference>
<dbReference type="PROSITE" id="PS51819">
    <property type="entry name" value="VOC"/>
    <property type="match status" value="1"/>
</dbReference>
<keyword evidence="3" id="KW-1185">Reference proteome</keyword>
<accession>A0A219B305</accession>
<evidence type="ECO:0000313" key="3">
    <source>
        <dbReference type="Proteomes" id="UP000198462"/>
    </source>
</evidence>
<dbReference type="AlphaFoldDB" id="A0A219B305"/>